<sequence length="83" mass="9491">MLSLPLELFSLLCFLLYTALRPTLGVAFCNMLLYSSVNLTLWFCLSVSLGLLRPGGVCRHLTYCITLYLENFYLLSWNTCKTK</sequence>
<dbReference type="AlphaFoldDB" id="A0A0F7SJA6"/>
<dbReference type="EMBL" id="LN483345">
    <property type="protein sequence ID" value="CDZ98510.1"/>
    <property type="molecule type" value="Genomic_DNA"/>
</dbReference>
<evidence type="ECO:0000313" key="1">
    <source>
        <dbReference type="EMBL" id="CDZ98510.1"/>
    </source>
</evidence>
<organism evidence="1">
    <name type="scientific">Phaffia rhodozyma</name>
    <name type="common">Yeast</name>
    <name type="synonym">Xanthophyllomyces dendrorhous</name>
    <dbReference type="NCBI Taxonomy" id="264483"/>
    <lineage>
        <taxon>Eukaryota</taxon>
        <taxon>Fungi</taxon>
        <taxon>Dikarya</taxon>
        <taxon>Basidiomycota</taxon>
        <taxon>Agaricomycotina</taxon>
        <taxon>Tremellomycetes</taxon>
        <taxon>Cystofilobasidiales</taxon>
        <taxon>Mrakiaceae</taxon>
        <taxon>Phaffia</taxon>
    </lineage>
</organism>
<name>A0A0F7SJA6_PHARH</name>
<accession>A0A0F7SJA6</accession>
<proteinExistence type="predicted"/>
<reference evidence="1" key="1">
    <citation type="submission" date="2014-08" db="EMBL/GenBank/DDBJ databases">
        <authorList>
            <person name="Sharma Rahul"/>
            <person name="Thines Marco"/>
        </authorList>
    </citation>
    <scope>NUCLEOTIDE SEQUENCE</scope>
</reference>
<protein>
    <submittedName>
        <fullName evidence="1">Uncharacterized protein</fullName>
    </submittedName>
</protein>